<dbReference type="Pfam" id="PF13478">
    <property type="entry name" value="XdhC_C"/>
    <property type="match status" value="1"/>
</dbReference>
<name>A0ABY2E7T5_9MICO</name>
<dbReference type="PANTHER" id="PTHR30388:SF4">
    <property type="entry name" value="MOLYBDENUM COFACTOR INSERTION CHAPERONE PAOD"/>
    <property type="match status" value="1"/>
</dbReference>
<reference evidence="3 4" key="1">
    <citation type="submission" date="2019-03" db="EMBL/GenBank/DDBJ databases">
        <title>Genomic features of bacteria from cold environments.</title>
        <authorList>
            <person name="Shen L."/>
        </authorList>
    </citation>
    <scope>NUCLEOTIDE SEQUENCE [LARGE SCALE GENOMIC DNA]</scope>
    <source>
        <strain evidence="4">T3246-1</strain>
    </source>
</reference>
<dbReference type="Gene3D" id="3.40.50.720">
    <property type="entry name" value="NAD(P)-binding Rossmann-like Domain"/>
    <property type="match status" value="1"/>
</dbReference>
<gene>
    <name evidence="3" type="ORF">EXU48_06465</name>
</gene>
<protein>
    <submittedName>
        <fullName evidence="3">XdhC/CoxI family protein</fullName>
    </submittedName>
</protein>
<feature type="domain" description="XdhC- CoxI" evidence="1">
    <location>
        <begin position="10"/>
        <end position="75"/>
    </location>
</feature>
<evidence type="ECO:0000313" key="4">
    <source>
        <dbReference type="Proteomes" id="UP000504882"/>
    </source>
</evidence>
<dbReference type="EMBL" id="SMNA01000003">
    <property type="protein sequence ID" value="TDE95896.1"/>
    <property type="molecule type" value="Genomic_DNA"/>
</dbReference>
<evidence type="ECO:0000313" key="3">
    <source>
        <dbReference type="EMBL" id="TDE95896.1"/>
    </source>
</evidence>
<dbReference type="InterPro" id="IPR003777">
    <property type="entry name" value="XdhC_CoxI"/>
</dbReference>
<dbReference type="InterPro" id="IPR052698">
    <property type="entry name" value="MoCofactor_Util/Proc"/>
</dbReference>
<dbReference type="Proteomes" id="UP000504882">
    <property type="component" value="Unassembled WGS sequence"/>
</dbReference>
<sequence>MDAVLEAIGREREPFAFVTVVSTWSSAPRERGARMIVRRDGSVVGSISGGCVEGDVHALAGEVLDDAVPRLVQYGVNDELAGAVGLTCGGTIEVLVQRVDPGRATGPADVDGDASALTAFARTAADGRATALATVVECAEGAVARRGGLLSVDDLGHASGATGSTRLDAALAADAAAVLRTGRAEELTYGLDGSRQGVGIRVLVDVLAPPPRLIVAGVTDFAAAVVSMARFLGFDVTVCDARSVFATSARFPDAHEIVIDWPHRYLAAELTAGRVDADTVVLVLTHDPKFDEPLLEVALSADLGFVGAMGSRRTHADRLERLRERGLDEHALARLHSPVGLDLAGRSPRETALSIMSHVVSVRAGGSGLPLAELTGPIHRDPGVGGYGAPSA</sequence>
<evidence type="ECO:0000259" key="2">
    <source>
        <dbReference type="Pfam" id="PF13478"/>
    </source>
</evidence>
<dbReference type="InterPro" id="IPR027051">
    <property type="entry name" value="XdhC_Rossmann_dom"/>
</dbReference>
<feature type="domain" description="XdhC Rossmann" evidence="2">
    <location>
        <begin position="213"/>
        <end position="358"/>
    </location>
</feature>
<evidence type="ECO:0000259" key="1">
    <source>
        <dbReference type="Pfam" id="PF02625"/>
    </source>
</evidence>
<organism evidence="3 4">
    <name type="scientific">Occultella glacieicola</name>
    <dbReference type="NCBI Taxonomy" id="2518684"/>
    <lineage>
        <taxon>Bacteria</taxon>
        <taxon>Bacillati</taxon>
        <taxon>Actinomycetota</taxon>
        <taxon>Actinomycetes</taxon>
        <taxon>Micrococcales</taxon>
        <taxon>Ruaniaceae</taxon>
        <taxon>Occultella</taxon>
    </lineage>
</organism>
<dbReference type="PANTHER" id="PTHR30388">
    <property type="entry name" value="ALDEHYDE OXIDOREDUCTASE MOLYBDENUM COFACTOR ASSEMBLY PROTEIN"/>
    <property type="match status" value="1"/>
</dbReference>
<comment type="caution">
    <text evidence="3">The sequence shown here is derived from an EMBL/GenBank/DDBJ whole genome shotgun (WGS) entry which is preliminary data.</text>
</comment>
<feature type="domain" description="XdhC- CoxI" evidence="1">
    <location>
        <begin position="125"/>
        <end position="190"/>
    </location>
</feature>
<dbReference type="RefSeq" id="WP_133106825.1">
    <property type="nucleotide sequence ID" value="NZ_SMNA01000003.1"/>
</dbReference>
<accession>A0ABY2E7T5</accession>
<proteinExistence type="predicted"/>
<keyword evidence="4" id="KW-1185">Reference proteome</keyword>
<dbReference type="Pfam" id="PF02625">
    <property type="entry name" value="XdhC_CoxI"/>
    <property type="match status" value="2"/>
</dbReference>